<sequence length="473" mass="53575">MKKRSRTAKQGRAGVIAVEQACNELDLIWRSLIEEDVGVDGTIEIALGEFPTGKIIGVQVKSGLSYIRSESETSFKFYPDKDDLDYWRKLSIPLFLLIHHPADGNVYWADVSSAFSEEQHDQDGVVSITFSKTNKLDNAFEAYLHGRFDLTIYSSDQYASLRKELEALVHRDGSGHGIVEVTALDLFVEGLWGLCSKLQFHSSLLADMIRKTVREREGQIPITYTFNRAGLYPFFSTYFSLLARHHIALIDAADISESLYGKLEYPTFIAPLTTNGRRFVKYLQAAGLPRVHDNQYMTLSLHPHVQIEVYAGFDLVDGQARFGPYTDVLAISFNAYLDYYHLSHWHRARPEQPAVEVARQNIHYHALRDYISTRFKDTPKNNVLFRHRDVPLSPLICWLMDWNDDRRGVPSSWLRGRSGTETMGFADEMMSILGPIGVATTREPPEPTFPNPNLGNGEYLDRSDASENTGAAL</sequence>
<dbReference type="AlphaFoldDB" id="A0A8E2BE68"/>
<accession>A0A8E2BE68</accession>
<reference evidence="3 4" key="1">
    <citation type="submission" date="2020-08" db="EMBL/GenBank/DDBJ databases">
        <title>Genomic Encyclopedia of Type Strains, Phase IV (KMG-IV): sequencing the most valuable type-strain genomes for metagenomic binning, comparative biology and taxonomic classification.</title>
        <authorList>
            <person name="Goeker M."/>
        </authorList>
    </citation>
    <scope>NUCLEOTIDE SEQUENCE [LARGE SCALE GENOMIC DNA]</scope>
    <source>
        <strain evidence="3 4">DSM 17454</strain>
    </source>
</reference>
<name>A0A8E2BE68_9HYPH</name>
<dbReference type="InterPro" id="IPR025375">
    <property type="entry name" value="DUF4365"/>
</dbReference>
<protein>
    <recommendedName>
        <fullName evidence="2">DUF4365 domain-containing protein</fullName>
    </recommendedName>
</protein>
<evidence type="ECO:0000259" key="2">
    <source>
        <dbReference type="Pfam" id="PF14280"/>
    </source>
</evidence>
<dbReference type="Pfam" id="PF14280">
    <property type="entry name" value="DUF4365"/>
    <property type="match status" value="1"/>
</dbReference>
<dbReference type="EMBL" id="JACHGI010000016">
    <property type="protein sequence ID" value="MBB6469431.1"/>
    <property type="molecule type" value="Genomic_DNA"/>
</dbReference>
<feature type="domain" description="DUF4365" evidence="2">
    <location>
        <begin position="12"/>
        <end position="139"/>
    </location>
</feature>
<dbReference type="Proteomes" id="UP000532373">
    <property type="component" value="Unassembled WGS sequence"/>
</dbReference>
<gene>
    <name evidence="3" type="ORF">HNQ96_005321</name>
</gene>
<evidence type="ECO:0000256" key="1">
    <source>
        <dbReference type="SAM" id="MobiDB-lite"/>
    </source>
</evidence>
<evidence type="ECO:0000313" key="4">
    <source>
        <dbReference type="Proteomes" id="UP000532373"/>
    </source>
</evidence>
<evidence type="ECO:0000313" key="3">
    <source>
        <dbReference type="EMBL" id="MBB6469431.1"/>
    </source>
</evidence>
<feature type="region of interest" description="Disordered" evidence="1">
    <location>
        <begin position="438"/>
        <end position="473"/>
    </location>
</feature>
<proteinExistence type="predicted"/>
<comment type="caution">
    <text evidence="3">The sequence shown here is derived from an EMBL/GenBank/DDBJ whole genome shotgun (WGS) entry which is preliminary data.</text>
</comment>
<organism evidence="3 4">
    <name type="scientific">Aminobacter carboxidus</name>
    <dbReference type="NCBI Taxonomy" id="376165"/>
    <lineage>
        <taxon>Bacteria</taxon>
        <taxon>Pseudomonadati</taxon>
        <taxon>Pseudomonadota</taxon>
        <taxon>Alphaproteobacteria</taxon>
        <taxon>Hyphomicrobiales</taxon>
        <taxon>Phyllobacteriaceae</taxon>
        <taxon>Aminobacter</taxon>
    </lineage>
</organism>
<dbReference type="RefSeq" id="WP_184772811.1">
    <property type="nucleotide sequence ID" value="NZ_JACHGI010000016.1"/>
</dbReference>